<evidence type="ECO:0000259" key="4">
    <source>
        <dbReference type="PROSITE" id="PS01124"/>
    </source>
</evidence>
<dbReference type="EMBL" id="JAERRJ010000011">
    <property type="protein sequence ID" value="MBL1078241.1"/>
    <property type="molecule type" value="Genomic_DNA"/>
</dbReference>
<dbReference type="Gene3D" id="1.10.10.60">
    <property type="entry name" value="Homeodomain-like"/>
    <property type="match status" value="1"/>
</dbReference>
<organism evidence="5 6">
    <name type="scientific">Nocardia acididurans</name>
    <dbReference type="NCBI Taxonomy" id="2802282"/>
    <lineage>
        <taxon>Bacteria</taxon>
        <taxon>Bacillati</taxon>
        <taxon>Actinomycetota</taxon>
        <taxon>Actinomycetes</taxon>
        <taxon>Mycobacteriales</taxon>
        <taxon>Nocardiaceae</taxon>
        <taxon>Nocardia</taxon>
    </lineage>
</organism>
<dbReference type="InterPro" id="IPR009057">
    <property type="entry name" value="Homeodomain-like_sf"/>
</dbReference>
<evidence type="ECO:0000313" key="5">
    <source>
        <dbReference type="EMBL" id="MBL1078241.1"/>
    </source>
</evidence>
<comment type="caution">
    <text evidence="5">The sequence shown here is derived from an EMBL/GenBank/DDBJ whole genome shotgun (WGS) entry which is preliminary data.</text>
</comment>
<dbReference type="InterPro" id="IPR035418">
    <property type="entry name" value="AraC-bd_2"/>
</dbReference>
<keyword evidence="3" id="KW-0804">Transcription</keyword>
<dbReference type="PANTHER" id="PTHR46796">
    <property type="entry name" value="HTH-TYPE TRANSCRIPTIONAL ACTIVATOR RHAS-RELATED"/>
    <property type="match status" value="1"/>
</dbReference>
<gene>
    <name evidence="5" type="ORF">JK358_27915</name>
</gene>
<dbReference type="InterPro" id="IPR018060">
    <property type="entry name" value="HTH_AraC"/>
</dbReference>
<evidence type="ECO:0000256" key="1">
    <source>
        <dbReference type="ARBA" id="ARBA00023015"/>
    </source>
</evidence>
<evidence type="ECO:0000313" key="6">
    <source>
        <dbReference type="Proteomes" id="UP000602198"/>
    </source>
</evidence>
<keyword evidence="6" id="KW-1185">Reference proteome</keyword>
<dbReference type="InterPro" id="IPR018062">
    <property type="entry name" value="HTH_AraC-typ_CS"/>
</dbReference>
<keyword evidence="2" id="KW-0238">DNA-binding</keyword>
<keyword evidence="1" id="KW-0805">Transcription regulation</keyword>
<name>A0ABS1MC69_9NOCA</name>
<dbReference type="PROSITE" id="PS00041">
    <property type="entry name" value="HTH_ARAC_FAMILY_1"/>
    <property type="match status" value="1"/>
</dbReference>
<evidence type="ECO:0000256" key="3">
    <source>
        <dbReference type="ARBA" id="ARBA00023163"/>
    </source>
</evidence>
<accession>A0ABS1MC69</accession>
<evidence type="ECO:0000256" key="2">
    <source>
        <dbReference type="ARBA" id="ARBA00023125"/>
    </source>
</evidence>
<dbReference type="Pfam" id="PF12833">
    <property type="entry name" value="HTH_18"/>
    <property type="match status" value="1"/>
</dbReference>
<dbReference type="Pfam" id="PF14525">
    <property type="entry name" value="AraC_binding_2"/>
    <property type="match status" value="1"/>
</dbReference>
<reference evidence="5 6" key="1">
    <citation type="submission" date="2021-01" db="EMBL/GenBank/DDBJ databases">
        <title>WGS of actinomycetes isolated from Thailand.</title>
        <authorList>
            <person name="Thawai C."/>
        </authorList>
    </citation>
    <scope>NUCLEOTIDE SEQUENCE [LARGE SCALE GENOMIC DNA]</scope>
    <source>
        <strain evidence="5 6">LPG 2</strain>
    </source>
</reference>
<feature type="domain" description="HTH araC/xylS-type" evidence="4">
    <location>
        <begin position="203"/>
        <end position="302"/>
    </location>
</feature>
<proteinExistence type="predicted"/>
<dbReference type="InterPro" id="IPR050204">
    <property type="entry name" value="AraC_XylS_family_regulators"/>
</dbReference>
<sequence length="318" mass="35329">MPASERFDQWEAHLSDFYVPLAVSPVPQESFHGWIRRGSYGDVEVSALGSGAQHVRRTKSLIARTDDEFLTATIQTKGRGRLYQDDRVAEVVPGTLVFYDSTRPYAFDLDDDWGMSVVQVPLSRLRERTGLTGADLPTAIAIPEQGAVGVVTRFFRDLTRLQHTNPEQARLLAAPALDLLASAVRLAAGQGPPPRSADAFARERVLVYMRRHCTDPALTAQRIALGCKMSRRALYRIFDDFEEGPAAVLRRMRVNIAAELLLRDPLLPVSAVAHASGFATERQFYRSFRHEKGTTPSAFRKAAVALHNTVRPPLVNQP</sequence>
<dbReference type="SUPFAM" id="SSF46689">
    <property type="entry name" value="Homeodomain-like"/>
    <property type="match status" value="1"/>
</dbReference>
<dbReference type="PROSITE" id="PS01124">
    <property type="entry name" value="HTH_ARAC_FAMILY_2"/>
    <property type="match status" value="1"/>
</dbReference>
<protein>
    <submittedName>
        <fullName evidence="5">Helix-turn-helix domain-containing protein</fullName>
    </submittedName>
</protein>
<dbReference type="Proteomes" id="UP000602198">
    <property type="component" value="Unassembled WGS sequence"/>
</dbReference>
<dbReference type="SMART" id="SM00342">
    <property type="entry name" value="HTH_ARAC"/>
    <property type="match status" value="1"/>
</dbReference>